<sequence length="100" mass="11226">MHAMVEEGAMVANKKQFQCTCAWRRRLQTLCYAAASSLYSRGPKVCSWPSFTVSIVETLDLLGVSGSQDLPKVVVFLVRRFTKILELAHFKYSLPVVSLD</sequence>
<keyword evidence="2" id="KW-1185">Reference proteome</keyword>
<dbReference type="EMBL" id="DYDO01000009">
    <property type="protein sequence ID" value="DBA17834.1"/>
    <property type="molecule type" value="Genomic_DNA"/>
</dbReference>
<gene>
    <name evidence="1" type="ORF">GDO54_016149</name>
</gene>
<accession>A0AAV2ZJ42</accession>
<dbReference type="Proteomes" id="UP001181693">
    <property type="component" value="Unassembled WGS sequence"/>
</dbReference>
<organism evidence="1 2">
    <name type="scientific">Pyxicephalus adspersus</name>
    <name type="common">African bullfrog</name>
    <dbReference type="NCBI Taxonomy" id="30357"/>
    <lineage>
        <taxon>Eukaryota</taxon>
        <taxon>Metazoa</taxon>
        <taxon>Chordata</taxon>
        <taxon>Craniata</taxon>
        <taxon>Vertebrata</taxon>
        <taxon>Euteleostomi</taxon>
        <taxon>Amphibia</taxon>
        <taxon>Batrachia</taxon>
        <taxon>Anura</taxon>
        <taxon>Neobatrachia</taxon>
        <taxon>Ranoidea</taxon>
        <taxon>Pyxicephalidae</taxon>
        <taxon>Pyxicephalinae</taxon>
        <taxon>Pyxicephalus</taxon>
    </lineage>
</organism>
<name>A0AAV2ZJ42_PYXAD</name>
<evidence type="ECO:0000313" key="2">
    <source>
        <dbReference type="Proteomes" id="UP001181693"/>
    </source>
</evidence>
<proteinExistence type="predicted"/>
<protein>
    <submittedName>
        <fullName evidence="1">Uncharacterized protein</fullName>
    </submittedName>
</protein>
<reference evidence="1" key="1">
    <citation type="thesis" date="2020" institute="ProQuest LLC" country="789 East Eisenhower Parkway, Ann Arbor, MI, USA">
        <title>Comparative Genomics and Chromosome Evolution.</title>
        <authorList>
            <person name="Mudd A.B."/>
        </authorList>
    </citation>
    <scope>NUCLEOTIDE SEQUENCE</scope>
    <source>
        <strain evidence="1">1538</strain>
        <tissue evidence="1">Blood</tissue>
    </source>
</reference>
<comment type="caution">
    <text evidence="1">The sequence shown here is derived from an EMBL/GenBank/DDBJ whole genome shotgun (WGS) entry which is preliminary data.</text>
</comment>
<dbReference type="AlphaFoldDB" id="A0AAV2ZJ42"/>
<evidence type="ECO:0000313" key="1">
    <source>
        <dbReference type="EMBL" id="DBA17834.1"/>
    </source>
</evidence>